<dbReference type="InterPro" id="IPR020287">
    <property type="entry name" value="Tail_sheath_C"/>
</dbReference>
<dbReference type="AlphaFoldDB" id="A0A9D1DWQ6"/>
<feature type="domain" description="Tail sheath protein subtilisin-like" evidence="2">
    <location>
        <begin position="82"/>
        <end position="224"/>
    </location>
</feature>
<feature type="domain" description="Tail sheath protein C-terminal" evidence="3">
    <location>
        <begin position="232"/>
        <end position="354"/>
    </location>
</feature>
<dbReference type="Proteomes" id="UP000824241">
    <property type="component" value="Unassembled WGS sequence"/>
</dbReference>
<reference evidence="4" key="1">
    <citation type="submission" date="2020-10" db="EMBL/GenBank/DDBJ databases">
        <authorList>
            <person name="Gilroy R."/>
        </authorList>
    </citation>
    <scope>NUCLEOTIDE SEQUENCE</scope>
    <source>
        <strain evidence="4">CHK189-12415</strain>
    </source>
</reference>
<dbReference type="EMBL" id="DVHA01000075">
    <property type="protein sequence ID" value="HIR60380.1"/>
    <property type="molecule type" value="Genomic_DNA"/>
</dbReference>
<evidence type="ECO:0000256" key="1">
    <source>
        <dbReference type="ARBA" id="ARBA00008005"/>
    </source>
</evidence>
<gene>
    <name evidence="4" type="ORF">IAB37_02235</name>
</gene>
<dbReference type="Pfam" id="PF17482">
    <property type="entry name" value="Phage_sheath_1C"/>
    <property type="match status" value="1"/>
</dbReference>
<dbReference type="Pfam" id="PF04984">
    <property type="entry name" value="Phage_sheath_1"/>
    <property type="match status" value="1"/>
</dbReference>
<name>A0A9D1DWQ6_9FIRM</name>
<evidence type="ECO:0000259" key="3">
    <source>
        <dbReference type="Pfam" id="PF17482"/>
    </source>
</evidence>
<evidence type="ECO:0000313" key="5">
    <source>
        <dbReference type="Proteomes" id="UP000824241"/>
    </source>
</evidence>
<evidence type="ECO:0000259" key="2">
    <source>
        <dbReference type="Pfam" id="PF04984"/>
    </source>
</evidence>
<evidence type="ECO:0000313" key="4">
    <source>
        <dbReference type="EMBL" id="HIR60380.1"/>
    </source>
</evidence>
<accession>A0A9D1DWQ6</accession>
<dbReference type="Gene3D" id="3.40.50.11790">
    <property type="match status" value="1"/>
</dbReference>
<proteinExistence type="inferred from homology"/>
<dbReference type="Gene3D" id="3.30.1370.220">
    <property type="match status" value="1"/>
</dbReference>
<sequence length="354" mass="38530">MGLPSITIAFQTTGITAIQRSEKGTVALILRDSAGQGSYDLSDITEIPSGLSADNTACIQRAFLGYQYPPKKVLVHVMGTDGQITDGLDWAETQEFDYLCGPLDLNSSDAASIASWVKSQRENEDRKFKAVLPNQAADHEGVINFTTTGIQTADDTFTTAEFCSRIAGLIAGTPMILSCTYAPLPEVVDIDRLTRSEADEAVDGGEFILIHDGEKVKVGRGVNSFVTTAEGKGDAFKKIKIVEAMDMIRFDIRRTAEDSYIGKYANSYDNKCLLISAIKGYFEQLELDGILEAGASEVGIDLDAQRVYLKSKGVDVSEMTDQEIKEAGTDDEVFLYAKIQILDAIEDITLNITI</sequence>
<protein>
    <submittedName>
        <fullName evidence="4">Phage tail sheath subtilisin-like domain-containing protein</fullName>
    </submittedName>
</protein>
<reference evidence="4" key="2">
    <citation type="journal article" date="2021" name="PeerJ">
        <title>Extensive microbial diversity within the chicken gut microbiome revealed by metagenomics and culture.</title>
        <authorList>
            <person name="Gilroy R."/>
            <person name="Ravi A."/>
            <person name="Getino M."/>
            <person name="Pursley I."/>
            <person name="Horton D.L."/>
            <person name="Alikhan N.F."/>
            <person name="Baker D."/>
            <person name="Gharbi K."/>
            <person name="Hall N."/>
            <person name="Watson M."/>
            <person name="Adriaenssens E.M."/>
            <person name="Foster-Nyarko E."/>
            <person name="Jarju S."/>
            <person name="Secka A."/>
            <person name="Antonio M."/>
            <person name="Oren A."/>
            <person name="Chaudhuri R.R."/>
            <person name="La Ragione R."/>
            <person name="Hildebrand F."/>
            <person name="Pallen M.J."/>
        </authorList>
    </citation>
    <scope>NUCLEOTIDE SEQUENCE</scope>
    <source>
        <strain evidence="4">CHK189-12415</strain>
    </source>
</reference>
<comment type="caution">
    <text evidence="4">The sequence shown here is derived from an EMBL/GenBank/DDBJ whole genome shotgun (WGS) entry which is preliminary data.</text>
</comment>
<dbReference type="InterPro" id="IPR035089">
    <property type="entry name" value="Phage_sheath_subtilisin"/>
</dbReference>
<comment type="similarity">
    <text evidence="1">Belongs to the myoviridae tail sheath protein family.</text>
</comment>
<organism evidence="4 5">
    <name type="scientific">Candidatus Faecivivens stercoravium</name>
    <dbReference type="NCBI Taxonomy" id="2840803"/>
    <lineage>
        <taxon>Bacteria</taxon>
        <taxon>Bacillati</taxon>
        <taxon>Bacillota</taxon>
        <taxon>Clostridia</taxon>
        <taxon>Eubacteriales</taxon>
        <taxon>Oscillospiraceae</taxon>
        <taxon>Oscillospiraceae incertae sedis</taxon>
        <taxon>Candidatus Faecivivens</taxon>
    </lineage>
</organism>